<feature type="active site" description="Proton acceptor" evidence="7">
    <location>
        <position position="107"/>
    </location>
</feature>
<dbReference type="GO" id="GO:0071555">
    <property type="term" value="P:cell wall organization"/>
    <property type="evidence" value="ECO:0007669"/>
    <property type="project" value="UniProtKB-KW"/>
</dbReference>
<dbReference type="GO" id="GO:0009252">
    <property type="term" value="P:peptidoglycan biosynthetic process"/>
    <property type="evidence" value="ECO:0007669"/>
    <property type="project" value="UniProtKB-KW"/>
</dbReference>
<dbReference type="PRINTS" id="PR00725">
    <property type="entry name" value="DADACBPTASE1"/>
</dbReference>
<evidence type="ECO:0000256" key="4">
    <source>
        <dbReference type="ARBA" id="ARBA00022960"/>
    </source>
</evidence>
<comment type="caution">
    <text evidence="11">The sequence shown here is derived from an EMBL/GenBank/DDBJ whole genome shotgun (WGS) entry which is preliminary data.</text>
</comment>
<accession>A0A0G1U414</accession>
<feature type="active site" description="Acyl-ester intermediate" evidence="7">
    <location>
        <position position="104"/>
    </location>
</feature>
<evidence type="ECO:0000256" key="7">
    <source>
        <dbReference type="PIRSR" id="PIRSR618044-1"/>
    </source>
</evidence>
<dbReference type="Gene3D" id="3.40.710.10">
    <property type="entry name" value="DD-peptidase/beta-lactamase superfamily"/>
    <property type="match status" value="1"/>
</dbReference>
<name>A0A0G1U414_9BACT</name>
<evidence type="ECO:0000256" key="8">
    <source>
        <dbReference type="PIRSR" id="PIRSR618044-2"/>
    </source>
</evidence>
<proteinExistence type="inferred from homology"/>
<organism evidence="11 12">
    <name type="scientific">Candidatus Wolfebacteria bacterium GW2011_GWA2_47_9b</name>
    <dbReference type="NCBI Taxonomy" id="1619005"/>
    <lineage>
        <taxon>Bacteria</taxon>
        <taxon>Candidatus Wolfeibacteriota</taxon>
    </lineage>
</organism>
<keyword evidence="4" id="KW-0133">Cell shape</keyword>
<dbReference type="InterPro" id="IPR001967">
    <property type="entry name" value="Peptidase_S11_N"/>
</dbReference>
<evidence type="ECO:0000256" key="3">
    <source>
        <dbReference type="ARBA" id="ARBA00022801"/>
    </source>
</evidence>
<dbReference type="InterPro" id="IPR000871">
    <property type="entry name" value="Beta-lactam_class-A"/>
</dbReference>
<dbReference type="EMBL" id="LCPB01000024">
    <property type="protein sequence ID" value="KKU88789.1"/>
    <property type="molecule type" value="Genomic_DNA"/>
</dbReference>
<dbReference type="GO" id="GO:0008800">
    <property type="term" value="F:beta-lactamase activity"/>
    <property type="evidence" value="ECO:0007669"/>
    <property type="project" value="InterPro"/>
</dbReference>
<evidence type="ECO:0000256" key="1">
    <source>
        <dbReference type="ARBA" id="ARBA00007164"/>
    </source>
</evidence>
<dbReference type="PANTHER" id="PTHR35333">
    <property type="entry name" value="BETA-LACTAMASE"/>
    <property type="match status" value="1"/>
</dbReference>
<dbReference type="AlphaFoldDB" id="A0A0G1U414"/>
<feature type="active site" evidence="7">
    <location>
        <position position="159"/>
    </location>
</feature>
<comment type="similarity">
    <text evidence="1 9">Belongs to the peptidase S11 family.</text>
</comment>
<dbReference type="GO" id="GO:0006508">
    <property type="term" value="P:proteolysis"/>
    <property type="evidence" value="ECO:0007669"/>
    <property type="project" value="InterPro"/>
</dbReference>
<feature type="binding site" evidence="8">
    <location>
        <position position="263"/>
    </location>
    <ligand>
        <name>substrate</name>
    </ligand>
</feature>
<keyword evidence="3" id="KW-0378">Hydrolase</keyword>
<feature type="domain" description="Peptidase S11 D-alanyl-D-alanine carboxypeptidase A N-terminal" evidence="10">
    <location>
        <begin position="77"/>
        <end position="295"/>
    </location>
</feature>
<dbReference type="GO" id="GO:0030655">
    <property type="term" value="P:beta-lactam antibiotic catabolic process"/>
    <property type="evidence" value="ECO:0007669"/>
    <property type="project" value="InterPro"/>
</dbReference>
<dbReference type="GO" id="GO:0046677">
    <property type="term" value="P:response to antibiotic"/>
    <property type="evidence" value="ECO:0007669"/>
    <property type="project" value="InterPro"/>
</dbReference>
<dbReference type="GO" id="GO:0009002">
    <property type="term" value="F:serine-type D-Ala-D-Ala carboxypeptidase activity"/>
    <property type="evidence" value="ECO:0007669"/>
    <property type="project" value="InterPro"/>
</dbReference>
<evidence type="ECO:0000313" key="12">
    <source>
        <dbReference type="Proteomes" id="UP000033882"/>
    </source>
</evidence>
<keyword evidence="11" id="KW-0121">Carboxypeptidase</keyword>
<dbReference type="InterPro" id="IPR012338">
    <property type="entry name" value="Beta-lactam/transpept-like"/>
</dbReference>
<evidence type="ECO:0000259" key="10">
    <source>
        <dbReference type="Pfam" id="PF00768"/>
    </source>
</evidence>
<evidence type="ECO:0000256" key="5">
    <source>
        <dbReference type="ARBA" id="ARBA00022984"/>
    </source>
</evidence>
<dbReference type="PANTHER" id="PTHR35333:SF3">
    <property type="entry name" value="BETA-LACTAMASE-TYPE TRANSPEPTIDASE FOLD CONTAINING PROTEIN"/>
    <property type="match status" value="1"/>
</dbReference>
<evidence type="ECO:0000256" key="2">
    <source>
        <dbReference type="ARBA" id="ARBA00022729"/>
    </source>
</evidence>
<keyword evidence="2" id="KW-0732">Signal</keyword>
<reference evidence="11 12" key="1">
    <citation type="journal article" date="2015" name="Nature">
        <title>rRNA introns, odd ribosomes, and small enigmatic genomes across a large radiation of phyla.</title>
        <authorList>
            <person name="Brown C.T."/>
            <person name="Hug L.A."/>
            <person name="Thomas B.C."/>
            <person name="Sharon I."/>
            <person name="Castelle C.J."/>
            <person name="Singh A."/>
            <person name="Wilkins M.J."/>
            <person name="Williams K.H."/>
            <person name="Banfield J.F."/>
        </authorList>
    </citation>
    <scope>NUCLEOTIDE SEQUENCE [LARGE SCALE GENOMIC DNA]</scope>
</reference>
<dbReference type="Proteomes" id="UP000033882">
    <property type="component" value="Unassembled WGS sequence"/>
</dbReference>
<keyword evidence="6" id="KW-0961">Cell wall biogenesis/degradation</keyword>
<dbReference type="Pfam" id="PF00768">
    <property type="entry name" value="Peptidase_S11"/>
    <property type="match status" value="1"/>
</dbReference>
<evidence type="ECO:0000313" key="11">
    <source>
        <dbReference type="EMBL" id="KKU88789.1"/>
    </source>
</evidence>
<keyword evidence="11" id="KW-0645">Protease</keyword>
<keyword evidence="5" id="KW-0573">Peptidoglycan synthesis</keyword>
<evidence type="ECO:0000256" key="9">
    <source>
        <dbReference type="RuleBase" id="RU004016"/>
    </source>
</evidence>
<dbReference type="InterPro" id="IPR018044">
    <property type="entry name" value="Peptidase_S11"/>
</dbReference>
<sequence length="308" mass="33587">MMVKKINRKVWLFAGLALVIGLGLFFSFLRYEKPIEENLVSEMGKAQIDTTSLVADAPVAQGPLNEDSTTVKNETQSAVAAGAYLMSGSELTGWKEDKRWPIASITKLVSAYVAESVMDPEQSVVISQTAVDTMGDAGEFKLGEIFKVRDLVKAMLITSSNDAAVALAQNYSQTKFVSEMNLVTKAAGMNDSQFVEPTGLSVQNQSTVEDLVKLVQYIWREDREFFQITRQSTDFIVDINLGVGRQLTNINQFAGESDFLGGKTGTLPEADSNLISVFDVPGFGEPVIVVVLGSKDRFTETRSILSGL</sequence>
<evidence type="ECO:0000256" key="6">
    <source>
        <dbReference type="ARBA" id="ARBA00023316"/>
    </source>
</evidence>
<protein>
    <submittedName>
        <fullName evidence="11">Peptidase S11 D-alanyl-D-alanine carboxypeptidase 1</fullName>
    </submittedName>
</protein>
<dbReference type="SUPFAM" id="SSF56601">
    <property type="entry name" value="beta-lactamase/transpeptidase-like"/>
    <property type="match status" value="1"/>
</dbReference>
<gene>
    <name evidence="11" type="ORF">UY19_C0024G0009</name>
</gene>
<dbReference type="GO" id="GO:0008360">
    <property type="term" value="P:regulation of cell shape"/>
    <property type="evidence" value="ECO:0007669"/>
    <property type="project" value="UniProtKB-KW"/>
</dbReference>